<name>A0A7C0U6Z3_9BACT</name>
<feature type="domain" description="RNA-binding S4" evidence="4">
    <location>
        <begin position="6"/>
        <end position="71"/>
    </location>
</feature>
<dbReference type="Gene3D" id="3.10.290.10">
    <property type="entry name" value="RNA-binding S4 domain"/>
    <property type="match status" value="1"/>
</dbReference>
<dbReference type="CDD" id="cd00165">
    <property type="entry name" value="S4"/>
    <property type="match status" value="1"/>
</dbReference>
<dbReference type="SMART" id="SM00363">
    <property type="entry name" value="S4"/>
    <property type="match status" value="1"/>
</dbReference>
<accession>A0A7C0U6Z3</accession>
<dbReference type="PROSITE" id="PS50889">
    <property type="entry name" value="S4"/>
    <property type="match status" value="1"/>
</dbReference>
<dbReference type="GO" id="GO:0032259">
    <property type="term" value="P:methylation"/>
    <property type="evidence" value="ECO:0007669"/>
    <property type="project" value="UniProtKB-KW"/>
</dbReference>
<dbReference type="GO" id="GO:0008168">
    <property type="term" value="F:methyltransferase activity"/>
    <property type="evidence" value="ECO:0007669"/>
    <property type="project" value="UniProtKB-KW"/>
</dbReference>
<evidence type="ECO:0000256" key="3">
    <source>
        <dbReference type="PROSITE-ProRule" id="PRU00182"/>
    </source>
</evidence>
<dbReference type="InterPro" id="IPR004538">
    <property type="entry name" value="Hemolysin_A/TlyA"/>
</dbReference>
<sequence length="251" mass="27213">MAGAKRRLDVLLVERGLVESREKAQALVMAGQVWVQGQRVDKAGKAFPPDVEIEVKGEACPYVSRGGLKLEGALDSLDIDVADKVVADFGASTGGFTHCLLARGAKKVYALDVGYGQLHWILRQDPRVVVMEKVNVRYLEAFHLGEEVDMVVADLSFISLTLVLPAVKRALRGGGEALLLVKPQFEVGREKVGKGGVVRDDAARREALERVKAKALELGFQILGEVESPVPGAKKGNIEIFLYLRLSQKAG</sequence>
<dbReference type="InterPro" id="IPR036986">
    <property type="entry name" value="S4_RNA-bd_sf"/>
</dbReference>
<dbReference type="CDD" id="cd02440">
    <property type="entry name" value="AdoMet_MTases"/>
    <property type="match status" value="1"/>
</dbReference>
<reference evidence="5" key="1">
    <citation type="journal article" date="2020" name="mSystems">
        <title>Genome- and Community-Level Interaction Insights into Carbon Utilization and Element Cycling Functions of Hydrothermarchaeota in Hydrothermal Sediment.</title>
        <authorList>
            <person name="Zhou Z."/>
            <person name="Liu Y."/>
            <person name="Xu W."/>
            <person name="Pan J."/>
            <person name="Luo Z.H."/>
            <person name="Li M."/>
        </authorList>
    </citation>
    <scope>NUCLEOTIDE SEQUENCE [LARGE SCALE GENOMIC DNA]</scope>
    <source>
        <strain evidence="5">HyVt-115</strain>
    </source>
</reference>
<proteinExistence type="inferred from homology"/>
<evidence type="ECO:0000259" key="4">
    <source>
        <dbReference type="SMART" id="SM00363"/>
    </source>
</evidence>
<dbReference type="NCBIfam" id="TIGR00478">
    <property type="entry name" value="tly"/>
    <property type="match status" value="1"/>
</dbReference>
<dbReference type="InterPro" id="IPR047048">
    <property type="entry name" value="TlyA"/>
</dbReference>
<dbReference type="GO" id="GO:0003723">
    <property type="term" value="F:RNA binding"/>
    <property type="evidence" value="ECO:0007669"/>
    <property type="project" value="UniProtKB-KW"/>
</dbReference>
<protein>
    <submittedName>
        <fullName evidence="5">TlyA family RNA methyltransferase</fullName>
    </submittedName>
</protein>
<dbReference type="InterPro" id="IPR002877">
    <property type="entry name" value="RNA_MeTrfase_FtsJ_dom"/>
</dbReference>
<gene>
    <name evidence="5" type="ORF">ENF32_04405</name>
</gene>
<dbReference type="PIRSF" id="PIRSF005578">
    <property type="entry name" value="TlyA"/>
    <property type="match status" value="1"/>
</dbReference>
<evidence type="ECO:0000256" key="1">
    <source>
        <dbReference type="ARBA" id="ARBA00022884"/>
    </source>
</evidence>
<dbReference type="SUPFAM" id="SSF55174">
    <property type="entry name" value="Alpha-L RNA-binding motif"/>
    <property type="match status" value="1"/>
</dbReference>
<dbReference type="Proteomes" id="UP000885690">
    <property type="component" value="Unassembled WGS sequence"/>
</dbReference>
<dbReference type="EMBL" id="DQWS01000165">
    <property type="protein sequence ID" value="HDD53290.1"/>
    <property type="molecule type" value="Genomic_DNA"/>
</dbReference>
<comment type="caution">
    <text evidence="5">The sequence shown here is derived from an EMBL/GenBank/DDBJ whole genome shotgun (WGS) entry which is preliminary data.</text>
</comment>
<keyword evidence="5" id="KW-0808">Transferase</keyword>
<dbReference type="Pfam" id="PF01479">
    <property type="entry name" value="S4"/>
    <property type="match status" value="1"/>
</dbReference>
<dbReference type="AlphaFoldDB" id="A0A7C0U6Z3"/>
<dbReference type="SUPFAM" id="SSF53335">
    <property type="entry name" value="S-adenosyl-L-methionine-dependent methyltransferases"/>
    <property type="match status" value="1"/>
</dbReference>
<evidence type="ECO:0000256" key="2">
    <source>
        <dbReference type="ARBA" id="ARBA00029460"/>
    </source>
</evidence>
<dbReference type="InterPro" id="IPR002942">
    <property type="entry name" value="S4_RNA-bd"/>
</dbReference>
<dbReference type="PANTHER" id="PTHR32319:SF0">
    <property type="entry name" value="BACTERIAL HEMOLYSIN-LIKE PROTEIN"/>
    <property type="match status" value="1"/>
</dbReference>
<organism evidence="5">
    <name type="scientific">Thermosulfidibacter takaii</name>
    <dbReference type="NCBI Taxonomy" id="412593"/>
    <lineage>
        <taxon>Bacteria</taxon>
        <taxon>Pseudomonadati</taxon>
        <taxon>Thermosulfidibacterota</taxon>
        <taxon>Thermosulfidibacteria</taxon>
        <taxon>Thermosulfidibacterales</taxon>
        <taxon>Thermosulfidibacteraceae</taxon>
    </lineage>
</organism>
<keyword evidence="1 3" id="KW-0694">RNA-binding</keyword>
<comment type="similarity">
    <text evidence="2">Belongs to the TlyA family.</text>
</comment>
<dbReference type="PANTHER" id="PTHR32319">
    <property type="entry name" value="BACTERIAL HEMOLYSIN-LIKE PROTEIN"/>
    <property type="match status" value="1"/>
</dbReference>
<evidence type="ECO:0000313" key="5">
    <source>
        <dbReference type="EMBL" id="HDD53290.1"/>
    </source>
</evidence>
<dbReference type="Gene3D" id="3.40.50.150">
    <property type="entry name" value="Vaccinia Virus protein VP39"/>
    <property type="match status" value="1"/>
</dbReference>
<dbReference type="Pfam" id="PF01728">
    <property type="entry name" value="FtsJ"/>
    <property type="match status" value="1"/>
</dbReference>
<keyword evidence="5" id="KW-0489">Methyltransferase</keyword>
<dbReference type="InterPro" id="IPR029063">
    <property type="entry name" value="SAM-dependent_MTases_sf"/>
</dbReference>